<feature type="transmembrane region" description="Helical" evidence="2">
    <location>
        <begin position="20"/>
        <end position="43"/>
    </location>
</feature>
<evidence type="ECO:0000256" key="2">
    <source>
        <dbReference type="SAM" id="Phobius"/>
    </source>
</evidence>
<keyword evidence="2" id="KW-1133">Transmembrane helix</keyword>
<evidence type="ECO:0000313" key="4">
    <source>
        <dbReference type="Proteomes" id="UP001218218"/>
    </source>
</evidence>
<evidence type="ECO:0000256" key="1">
    <source>
        <dbReference type="SAM" id="MobiDB-lite"/>
    </source>
</evidence>
<feature type="transmembrane region" description="Helical" evidence="2">
    <location>
        <begin position="171"/>
        <end position="192"/>
    </location>
</feature>
<organism evidence="3 4">
    <name type="scientific">Mycena albidolilacea</name>
    <dbReference type="NCBI Taxonomy" id="1033008"/>
    <lineage>
        <taxon>Eukaryota</taxon>
        <taxon>Fungi</taxon>
        <taxon>Dikarya</taxon>
        <taxon>Basidiomycota</taxon>
        <taxon>Agaricomycotina</taxon>
        <taxon>Agaricomycetes</taxon>
        <taxon>Agaricomycetidae</taxon>
        <taxon>Agaricales</taxon>
        <taxon>Marasmiineae</taxon>
        <taxon>Mycenaceae</taxon>
        <taxon>Mycena</taxon>
    </lineage>
</organism>
<feature type="transmembrane region" description="Helical" evidence="2">
    <location>
        <begin position="110"/>
        <end position="129"/>
    </location>
</feature>
<feature type="transmembrane region" description="Helical" evidence="2">
    <location>
        <begin position="141"/>
        <end position="159"/>
    </location>
</feature>
<dbReference type="Proteomes" id="UP001218218">
    <property type="component" value="Unassembled WGS sequence"/>
</dbReference>
<accession>A0AAD6ZZ43</accession>
<evidence type="ECO:0000313" key="3">
    <source>
        <dbReference type="EMBL" id="KAJ7346188.1"/>
    </source>
</evidence>
<feature type="compositionally biased region" description="Basic and acidic residues" evidence="1">
    <location>
        <begin position="294"/>
        <end position="305"/>
    </location>
</feature>
<feature type="transmembrane region" description="Helical" evidence="2">
    <location>
        <begin position="213"/>
        <end position="241"/>
    </location>
</feature>
<name>A0AAD6ZZ43_9AGAR</name>
<comment type="caution">
    <text evidence="3">The sequence shown here is derived from an EMBL/GenBank/DDBJ whole genome shotgun (WGS) entry which is preliminary data.</text>
</comment>
<feature type="region of interest" description="Disordered" evidence="1">
    <location>
        <begin position="274"/>
        <end position="305"/>
    </location>
</feature>
<dbReference type="EMBL" id="JARIHO010000021">
    <property type="protein sequence ID" value="KAJ7346188.1"/>
    <property type="molecule type" value="Genomic_DNA"/>
</dbReference>
<keyword evidence="2" id="KW-0812">Transmembrane</keyword>
<gene>
    <name evidence="3" type="ORF">DFH08DRAFT_211360</name>
</gene>
<protein>
    <submittedName>
        <fullName evidence="3">Uncharacterized protein</fullName>
    </submittedName>
</protein>
<dbReference type="AlphaFoldDB" id="A0AAD6ZZ43"/>
<reference evidence="3" key="1">
    <citation type="submission" date="2023-03" db="EMBL/GenBank/DDBJ databases">
        <title>Massive genome expansion in bonnet fungi (Mycena s.s.) driven by repeated elements and novel gene families across ecological guilds.</title>
        <authorList>
            <consortium name="Lawrence Berkeley National Laboratory"/>
            <person name="Harder C.B."/>
            <person name="Miyauchi S."/>
            <person name="Viragh M."/>
            <person name="Kuo A."/>
            <person name="Thoen E."/>
            <person name="Andreopoulos B."/>
            <person name="Lu D."/>
            <person name="Skrede I."/>
            <person name="Drula E."/>
            <person name="Henrissat B."/>
            <person name="Morin E."/>
            <person name="Kohler A."/>
            <person name="Barry K."/>
            <person name="LaButti K."/>
            <person name="Morin E."/>
            <person name="Salamov A."/>
            <person name="Lipzen A."/>
            <person name="Mereny Z."/>
            <person name="Hegedus B."/>
            <person name="Baldrian P."/>
            <person name="Stursova M."/>
            <person name="Weitz H."/>
            <person name="Taylor A."/>
            <person name="Grigoriev I.V."/>
            <person name="Nagy L.G."/>
            <person name="Martin F."/>
            <person name="Kauserud H."/>
        </authorList>
    </citation>
    <scope>NUCLEOTIDE SEQUENCE</scope>
    <source>
        <strain evidence="3">CBHHK002</strain>
    </source>
</reference>
<feature type="transmembrane region" description="Helical" evidence="2">
    <location>
        <begin position="247"/>
        <end position="265"/>
    </location>
</feature>
<feature type="transmembrane region" description="Helical" evidence="2">
    <location>
        <begin position="52"/>
        <end position="77"/>
    </location>
</feature>
<sequence>MATEADIAELDDLRQSQAYTASAAVVLSAICLFLFAFAVFFLVKMNTRLSRLFLALAVLLELFALSQALLDMALAIISSRMVNTLLDGGSKAVVLSMQHKHVRVSLARQALLAINNTITDGLFVSLYRCAVIWAPSPYSKVVVAIPSVLILCTAVVGLYGTFSNGINSPWVPYFLALLTNFFLLALTAGRIWSKSRNATLALGAKASHRYNKILEILCESSFLYFIHVLVYMIAILTVPILTPLPSLVWGSMAQIVNIVPMMVMLRVGMARDSSRQDEARTSHGGDTSSYGMAHESKEQYPRTEC</sequence>
<feature type="compositionally biased region" description="Basic and acidic residues" evidence="1">
    <location>
        <begin position="274"/>
        <end position="283"/>
    </location>
</feature>
<keyword evidence="4" id="KW-1185">Reference proteome</keyword>
<proteinExistence type="predicted"/>
<keyword evidence="2" id="KW-0472">Membrane</keyword>